<dbReference type="EMBL" id="CZCS02000214">
    <property type="protein sequence ID" value="VXD23261.1"/>
    <property type="molecule type" value="Genomic_DNA"/>
</dbReference>
<keyword evidence="2" id="KW-1185">Reference proteome</keyword>
<dbReference type="Pfam" id="PF14072">
    <property type="entry name" value="DndB"/>
    <property type="match status" value="1"/>
</dbReference>
<comment type="caution">
    <text evidence="1">The sequence shown here is derived from an EMBL/GenBank/DDBJ whole genome shotgun (WGS) entry which is preliminary data.</text>
</comment>
<dbReference type="InterPro" id="IPR017601">
    <property type="entry name" value="DGQHR-contain_dom"/>
</dbReference>
<organism evidence="1 2">
    <name type="scientific">Planktothrix paucivesiculata PCC 9631</name>
    <dbReference type="NCBI Taxonomy" id="671071"/>
    <lineage>
        <taxon>Bacteria</taxon>
        <taxon>Bacillati</taxon>
        <taxon>Cyanobacteriota</taxon>
        <taxon>Cyanophyceae</taxon>
        <taxon>Oscillatoriophycideae</taxon>
        <taxon>Oscillatoriales</taxon>
        <taxon>Microcoleaceae</taxon>
        <taxon>Planktothrix</taxon>
    </lineage>
</organism>
<sequence>MTEEQPQKRSSAEIVMLPTQQDALTQSSADSATCGARVFQCHVYEQGQRVHLAFCLSFKQLLEMAKFQTADKKKNRSNAEDITNRPLVPNHVNEIAKYLLETDNYILPSFIFNCKTPIKVFAFGSGVMQFGYAVLPSNVELYVTDGQHRIKAIEKAVQERPELLNDSATVLVVQEDDIDQIHQDFADCAKNKPISPALLTTFDVSDALSKLTRDISKDLVIFAGRIDKISRTVNEKDSDYLFTMNQLRLGIAEFLFGSSQKKTIESCKNQNRHQLKLLLEKARYFYTEFATHNDGWTLLLKPKSEGLNLDLSKLRKERIDFYSVGLQLISRVGHLILFENDFTEEQRNLLIKTLANLDYKRTTSMWINNLLMDDGNGKMTIINNQAAVNKAFRIAVSEVENQTGLLLK</sequence>
<evidence type="ECO:0000313" key="1">
    <source>
        <dbReference type="EMBL" id="VXD23261.1"/>
    </source>
</evidence>
<gene>
    <name evidence="1" type="ORF">PL9631_710061</name>
</gene>
<dbReference type="NCBIfam" id="TIGR03187">
    <property type="entry name" value="DGQHR"/>
    <property type="match status" value="1"/>
</dbReference>
<protein>
    <submittedName>
        <fullName evidence="1">Genome sequencing data, contig C323 (Modular protein)</fullName>
    </submittedName>
</protein>
<dbReference type="RefSeq" id="WP_083621158.1">
    <property type="nucleotide sequence ID" value="NZ_LR735016.1"/>
</dbReference>
<dbReference type="AlphaFoldDB" id="A0A7Z9E3G3"/>
<dbReference type="InterPro" id="IPR017642">
    <property type="entry name" value="DNA_S_mod_DndB"/>
</dbReference>
<dbReference type="Proteomes" id="UP000182190">
    <property type="component" value="Unassembled WGS sequence"/>
</dbReference>
<accession>A0A7Z9E3G3</accession>
<dbReference type="OrthoDB" id="3524978at2"/>
<evidence type="ECO:0000313" key="2">
    <source>
        <dbReference type="Proteomes" id="UP000182190"/>
    </source>
</evidence>
<proteinExistence type="predicted"/>
<name>A0A7Z9E3G3_9CYAN</name>
<reference evidence="1" key="1">
    <citation type="submission" date="2019-10" db="EMBL/GenBank/DDBJ databases">
        <authorList>
            <consortium name="Genoscope - CEA"/>
            <person name="William W."/>
        </authorList>
    </citation>
    <scope>NUCLEOTIDE SEQUENCE [LARGE SCALE GENOMIC DNA]</scope>
    <source>
        <strain evidence="1">BBR_PRJEB10994</strain>
    </source>
</reference>
<dbReference type="CDD" id="cd16412">
    <property type="entry name" value="dndB"/>
    <property type="match status" value="1"/>
</dbReference>